<organism evidence="2 3">
    <name type="scientific">Colletotrichum chrysophilum</name>
    <dbReference type="NCBI Taxonomy" id="1836956"/>
    <lineage>
        <taxon>Eukaryota</taxon>
        <taxon>Fungi</taxon>
        <taxon>Dikarya</taxon>
        <taxon>Ascomycota</taxon>
        <taxon>Pezizomycotina</taxon>
        <taxon>Sordariomycetes</taxon>
        <taxon>Hypocreomycetidae</taxon>
        <taxon>Glomerellales</taxon>
        <taxon>Glomerellaceae</taxon>
        <taxon>Colletotrichum</taxon>
        <taxon>Colletotrichum gloeosporioides species complex</taxon>
    </lineage>
</organism>
<evidence type="ECO:0000313" key="2">
    <source>
        <dbReference type="EMBL" id="KAK1849615.1"/>
    </source>
</evidence>
<dbReference type="EMBL" id="JAQOWY010000139">
    <property type="protein sequence ID" value="KAK1849615.1"/>
    <property type="molecule type" value="Genomic_DNA"/>
</dbReference>
<comment type="caution">
    <text evidence="2">The sequence shown here is derived from an EMBL/GenBank/DDBJ whole genome shotgun (WGS) entry which is preliminary data.</text>
</comment>
<sequence>MRGWPVGKRRLQTRCYPRNSSSDSDKSVPKPAKSHVAPTRRRTSASIAYLSFRRKSIRARCSKKAARSAYQQSRLRSWAGRFSGDSGCIRRAHDGQAVSKRSGGRGTSDMLIVFALVGCKEAGAEKRCEDRGVERYKIGRAAARGRGCRQRWTPGTLTGHRKTRESHGGTSAKHKTPRADGASPFQATCNARPLWIHRRRYPESSDGIALSKRVQCEHDQHVFPSPSLLEKNSSYSFRINTMMNWTKMKEISGSPDWSCPKTDIPSAVYLR</sequence>
<evidence type="ECO:0000313" key="3">
    <source>
        <dbReference type="Proteomes" id="UP001243330"/>
    </source>
</evidence>
<name>A0AAD9EIH4_9PEZI</name>
<feature type="region of interest" description="Disordered" evidence="1">
    <location>
        <begin position="1"/>
        <end position="41"/>
    </location>
</feature>
<accession>A0AAD9EIH4</accession>
<protein>
    <submittedName>
        <fullName evidence="2">Uncharacterized protein</fullName>
    </submittedName>
</protein>
<dbReference type="Proteomes" id="UP001243330">
    <property type="component" value="Unassembled WGS sequence"/>
</dbReference>
<evidence type="ECO:0000256" key="1">
    <source>
        <dbReference type="SAM" id="MobiDB-lite"/>
    </source>
</evidence>
<keyword evidence="3" id="KW-1185">Reference proteome</keyword>
<gene>
    <name evidence="2" type="ORF">CCHR01_07749</name>
</gene>
<reference evidence="2" key="1">
    <citation type="submission" date="2023-01" db="EMBL/GenBank/DDBJ databases">
        <title>Colletotrichum chrysophilum M932 genome sequence.</title>
        <authorList>
            <person name="Baroncelli R."/>
        </authorList>
    </citation>
    <scope>NUCLEOTIDE SEQUENCE</scope>
    <source>
        <strain evidence="2">M932</strain>
    </source>
</reference>
<dbReference type="AlphaFoldDB" id="A0AAD9EIH4"/>
<feature type="region of interest" description="Disordered" evidence="1">
    <location>
        <begin position="150"/>
        <end position="184"/>
    </location>
</feature>
<proteinExistence type="predicted"/>